<keyword evidence="4" id="KW-1185">Reference proteome</keyword>
<gene>
    <name evidence="3" type="ORF">AOT14_12730</name>
</gene>
<feature type="transmembrane region" description="Helical" evidence="1">
    <location>
        <begin position="199"/>
        <end position="223"/>
    </location>
</feature>
<dbReference type="EMBL" id="CP012900">
    <property type="protein sequence ID" value="ALJ27676.1"/>
    <property type="molecule type" value="Genomic_DNA"/>
</dbReference>
<sequence length="243" mass="25321">MLPLDIPVLTAAFVAGLLGGLHCAVMCGGIATGFPAMAPGRALSVAWQANLGRVTGYTVAGALAGGLGGGILRLARSDTLALGVRVAAGLALVLLALRLLGRGGRLDLLARPGQQLWQWLRPLHRHLLPADRAWRRLALGALWGWMPCGLSLSLLSVAWLQANALGGALVMAVFGLATLPVMLPLTWSGARMGRWLQRPGLRVALAGFILAAGLLTIATPWLMQVPALHGVLSALGCQPLQSR</sequence>
<organism evidence="3 4">
    <name type="scientific">Stenotrophomonas acidaminiphila</name>
    <dbReference type="NCBI Taxonomy" id="128780"/>
    <lineage>
        <taxon>Bacteria</taxon>
        <taxon>Pseudomonadati</taxon>
        <taxon>Pseudomonadota</taxon>
        <taxon>Gammaproteobacteria</taxon>
        <taxon>Lysobacterales</taxon>
        <taxon>Lysobacteraceae</taxon>
        <taxon>Stenotrophomonas</taxon>
    </lineage>
</organism>
<evidence type="ECO:0000313" key="4">
    <source>
        <dbReference type="Proteomes" id="UP000061010"/>
    </source>
</evidence>
<evidence type="ECO:0000259" key="2">
    <source>
        <dbReference type="Pfam" id="PF13386"/>
    </source>
</evidence>
<dbReference type="KEGG" id="sacz:AOT14_12730"/>
<keyword evidence="1" id="KW-0472">Membrane</keyword>
<accession>A0A0S1AXW7</accession>
<dbReference type="PATRIC" id="fig|128780.6.peg.1280"/>
<dbReference type="RefSeq" id="WP_226050076.1">
    <property type="nucleotide sequence ID" value="NZ_CP043570.1"/>
</dbReference>
<dbReference type="InterPro" id="IPR039447">
    <property type="entry name" value="UreH-like_TM_dom"/>
</dbReference>
<feature type="transmembrane region" description="Helical" evidence="1">
    <location>
        <begin position="80"/>
        <end position="101"/>
    </location>
</feature>
<dbReference type="Pfam" id="PF13386">
    <property type="entry name" value="DsbD_2"/>
    <property type="match status" value="1"/>
</dbReference>
<feature type="transmembrane region" description="Helical" evidence="1">
    <location>
        <begin position="137"/>
        <end position="159"/>
    </location>
</feature>
<evidence type="ECO:0000313" key="3">
    <source>
        <dbReference type="EMBL" id="ALJ27676.1"/>
    </source>
</evidence>
<evidence type="ECO:0000256" key="1">
    <source>
        <dbReference type="SAM" id="Phobius"/>
    </source>
</evidence>
<feature type="transmembrane region" description="Helical" evidence="1">
    <location>
        <begin position="54"/>
        <end position="74"/>
    </location>
</feature>
<reference evidence="3 4" key="1">
    <citation type="journal article" date="2015" name="Genome Announc.">
        <title>Complete Genome Sequencing of Stenotrophomonas acidaminiphila ZAC14D2_NAIMI4_2, a Multidrug-Resistant Strain Isolated from Sediments of a Polluted River in Mexico, Uncovers New Antibiotic Resistance Genes and a Novel Class-II Lasso Peptide Biosynthesis Gene Cluster.</title>
        <authorList>
            <person name="Vinuesa P."/>
            <person name="Ochoa-Sanchez L.E."/>
        </authorList>
    </citation>
    <scope>NUCLEOTIDE SEQUENCE [LARGE SCALE GENOMIC DNA]</scope>
    <source>
        <strain evidence="3 4">ZAC14D2_NAIMI4_2</strain>
    </source>
</reference>
<dbReference type="PANTHER" id="PTHR42208:SF1">
    <property type="entry name" value="HEAVY METAL TRANSPORTER"/>
    <property type="match status" value="1"/>
</dbReference>
<keyword evidence="1" id="KW-1133">Transmembrane helix</keyword>
<name>A0A0S1AXW7_9GAMM</name>
<protein>
    <submittedName>
        <fullName evidence="3">Membrane copper tolerance protein</fullName>
    </submittedName>
</protein>
<feature type="transmembrane region" description="Helical" evidence="1">
    <location>
        <begin position="165"/>
        <end position="187"/>
    </location>
</feature>
<feature type="domain" description="Urease accessory protein UreH-like transmembrane" evidence="2">
    <location>
        <begin position="11"/>
        <end position="214"/>
    </location>
</feature>
<keyword evidence="1" id="KW-0812">Transmembrane</keyword>
<proteinExistence type="predicted"/>
<dbReference type="AlphaFoldDB" id="A0A0S1AXW7"/>
<dbReference type="Proteomes" id="UP000061010">
    <property type="component" value="Chromosome"/>
</dbReference>
<dbReference type="PANTHER" id="PTHR42208">
    <property type="entry name" value="HEAVY METAL TRANSPORTER-RELATED"/>
    <property type="match status" value="1"/>
</dbReference>
<feature type="transmembrane region" description="Helical" evidence="1">
    <location>
        <begin position="6"/>
        <end position="34"/>
    </location>
</feature>